<comment type="caution">
    <text evidence="2">The sequence shown here is derived from an EMBL/GenBank/DDBJ whole genome shotgun (WGS) entry which is preliminary data.</text>
</comment>
<proteinExistence type="predicted"/>
<feature type="region of interest" description="Disordered" evidence="1">
    <location>
        <begin position="47"/>
        <end position="68"/>
    </location>
</feature>
<dbReference type="Proteomes" id="UP000027466">
    <property type="component" value="Unassembled WGS sequence"/>
</dbReference>
<dbReference type="EMBL" id="JFHC01000143">
    <property type="protein sequence ID" value="KDR37767.1"/>
    <property type="molecule type" value="Genomic_DNA"/>
</dbReference>
<name>A0A069PBB7_9BURK</name>
<reference evidence="2 3" key="1">
    <citation type="submission" date="2014-03" db="EMBL/GenBank/DDBJ databases">
        <title>Draft Genome Sequences of Four Burkholderia Strains.</title>
        <authorList>
            <person name="Liu X.Y."/>
            <person name="Li C.X."/>
            <person name="Xu J.H."/>
        </authorList>
    </citation>
    <scope>NUCLEOTIDE SEQUENCE [LARGE SCALE GENOMIC DNA]</scope>
    <source>
        <strain evidence="2 3">DSM 50014</strain>
    </source>
</reference>
<evidence type="ECO:0000313" key="2">
    <source>
        <dbReference type="EMBL" id="KDR37767.1"/>
    </source>
</evidence>
<feature type="region of interest" description="Disordered" evidence="1">
    <location>
        <begin position="94"/>
        <end position="114"/>
    </location>
</feature>
<sequence>MKRISISDATYERLLQVGKLTSQDPEVWAEAILSRFAAEVILLLENKDQSPPVPEADPPDAETLERERQEAYKRWQHENWLSLNAAVDEALDKTRAKLGLPPKRRKRPGRKGGI</sequence>
<keyword evidence="3" id="KW-1185">Reference proteome</keyword>
<evidence type="ECO:0000313" key="3">
    <source>
        <dbReference type="Proteomes" id="UP000027466"/>
    </source>
</evidence>
<accession>A0A069PBB7</accession>
<evidence type="ECO:0000256" key="1">
    <source>
        <dbReference type="SAM" id="MobiDB-lite"/>
    </source>
</evidence>
<dbReference type="AlphaFoldDB" id="A0A069PBB7"/>
<dbReference type="RefSeq" id="WP_035943172.1">
    <property type="nucleotide sequence ID" value="NZ_CADFFX010000064.1"/>
</dbReference>
<organism evidence="2 3">
    <name type="scientific">Caballeronia glathei</name>
    <dbReference type="NCBI Taxonomy" id="60547"/>
    <lineage>
        <taxon>Bacteria</taxon>
        <taxon>Pseudomonadati</taxon>
        <taxon>Pseudomonadota</taxon>
        <taxon>Betaproteobacteria</taxon>
        <taxon>Burkholderiales</taxon>
        <taxon>Burkholderiaceae</taxon>
        <taxon>Caballeronia</taxon>
    </lineage>
</organism>
<protein>
    <submittedName>
        <fullName evidence="2">Uncharacterized protein</fullName>
    </submittedName>
</protein>
<feature type="compositionally biased region" description="Basic residues" evidence="1">
    <location>
        <begin position="102"/>
        <end position="114"/>
    </location>
</feature>
<gene>
    <name evidence="2" type="ORF">BG61_07795</name>
</gene>